<dbReference type="Pfam" id="PF10127">
    <property type="entry name" value="RlaP"/>
    <property type="match status" value="1"/>
</dbReference>
<dbReference type="AlphaFoldDB" id="V4BQ71"/>
<dbReference type="CTD" id="20249288"/>
<gene>
    <name evidence="1" type="ORF">LOTGIDRAFT_233515</name>
</gene>
<dbReference type="OrthoDB" id="6142798at2759"/>
<dbReference type="GeneID" id="20249288"/>
<evidence type="ECO:0000313" key="1">
    <source>
        <dbReference type="EMBL" id="ESO91024.1"/>
    </source>
</evidence>
<proteinExistence type="predicted"/>
<protein>
    <submittedName>
        <fullName evidence="1">Uncharacterized protein</fullName>
    </submittedName>
</protein>
<keyword evidence="2" id="KW-1185">Reference proteome</keyword>
<organism evidence="1 2">
    <name type="scientific">Lottia gigantea</name>
    <name type="common">Giant owl limpet</name>
    <dbReference type="NCBI Taxonomy" id="225164"/>
    <lineage>
        <taxon>Eukaryota</taxon>
        <taxon>Metazoa</taxon>
        <taxon>Spiralia</taxon>
        <taxon>Lophotrochozoa</taxon>
        <taxon>Mollusca</taxon>
        <taxon>Gastropoda</taxon>
        <taxon>Patellogastropoda</taxon>
        <taxon>Lottioidea</taxon>
        <taxon>Lottiidae</taxon>
        <taxon>Lottia</taxon>
    </lineage>
</organism>
<dbReference type="Proteomes" id="UP000030746">
    <property type="component" value="Unassembled WGS sequence"/>
</dbReference>
<dbReference type="PANTHER" id="PTHR34817">
    <property type="entry name" value="NUCLEOTIDYLTRANSFERASE"/>
    <property type="match status" value="1"/>
</dbReference>
<dbReference type="OMA" id="QFEYGAY"/>
<sequence>MAENFSFERVEEDNVDETSVQLATQALQNQERLLLHLKTTNQTHTNIFPKVHTALDSLRDIKSEVEGSHHDYVPTSINEGPIQELKQLTLMHVPSSLDDKSKQQFQTLITDLMKDQCIKVLASLLVTCPWYEASQKERGEKARHNVLLIIYLCYDHQAITPANLHNQKQGEIIDKGWCCVVELSHLSRFIVNGRTRYIEALYHSTETCIYQSPEWIELKELLRSYQMMGLKGFIESSIGQAIGGVAKKKKNGGMKMKDGATFFELCESFRLLNNLYNYTQGRSTVKTINKSDLPKVAQTALSKLVGLYQNPDGTKQGLFELLMTWKQDIQEDLKEKLCYTSIAEVETIVSSWKKKTRLQGRDLIPFTYIEDDGSKLLKLMETIGGPVIKLQPEQILLIARAGSHMYGLSTPDSDIDYVVVYREMTEKVLGACKKIPECFENRGPSKKFEYGAYEARLFCEMVLKGSVVILELIFADGHEYASPAWEALCSYKDKFITERGIHQYIGLIRNNFNMIESKKYINSGRDRKLFYQIFHKIDSVEYLIQDQPPPIKCQGQIKEFILKIRKDPLEGEISRENLIIEAQRRFDNLNKALVDRDTRLKENTDFRFLANWLKGVRGIPS</sequence>
<dbReference type="InterPro" id="IPR018775">
    <property type="entry name" value="RlaP"/>
</dbReference>
<dbReference type="HOGENOM" id="CLU_440252_0_0_1"/>
<accession>V4BQ71</accession>
<reference evidence="1 2" key="1">
    <citation type="journal article" date="2013" name="Nature">
        <title>Insights into bilaterian evolution from three spiralian genomes.</title>
        <authorList>
            <person name="Simakov O."/>
            <person name="Marletaz F."/>
            <person name="Cho S.J."/>
            <person name="Edsinger-Gonzales E."/>
            <person name="Havlak P."/>
            <person name="Hellsten U."/>
            <person name="Kuo D.H."/>
            <person name="Larsson T."/>
            <person name="Lv J."/>
            <person name="Arendt D."/>
            <person name="Savage R."/>
            <person name="Osoegawa K."/>
            <person name="de Jong P."/>
            <person name="Grimwood J."/>
            <person name="Chapman J.A."/>
            <person name="Shapiro H."/>
            <person name="Aerts A."/>
            <person name="Otillar R.P."/>
            <person name="Terry A.Y."/>
            <person name="Boore J.L."/>
            <person name="Grigoriev I.V."/>
            <person name="Lindberg D.R."/>
            <person name="Seaver E.C."/>
            <person name="Weisblat D.A."/>
            <person name="Putnam N.H."/>
            <person name="Rokhsar D.S."/>
        </authorList>
    </citation>
    <scope>NUCLEOTIDE SEQUENCE [LARGE SCALE GENOMIC DNA]</scope>
</reference>
<evidence type="ECO:0000313" key="2">
    <source>
        <dbReference type="Proteomes" id="UP000030746"/>
    </source>
</evidence>
<dbReference type="PANTHER" id="PTHR34817:SF1">
    <property type="entry name" value="NUCLEOTIDYLTRANSFERASE"/>
    <property type="match status" value="1"/>
</dbReference>
<dbReference type="KEGG" id="lgi:LOTGIDRAFT_233515"/>
<dbReference type="STRING" id="225164.V4BQ71"/>
<name>V4BQ71_LOTGI</name>
<dbReference type="RefSeq" id="XP_009058294.1">
    <property type="nucleotide sequence ID" value="XM_009060046.1"/>
</dbReference>
<dbReference type="EMBL" id="KB202284">
    <property type="protein sequence ID" value="ESO91024.1"/>
    <property type="molecule type" value="Genomic_DNA"/>
</dbReference>